<feature type="region of interest" description="Disordered" evidence="1">
    <location>
        <begin position="36"/>
        <end position="62"/>
    </location>
</feature>
<proteinExistence type="predicted"/>
<evidence type="ECO:0000313" key="4">
    <source>
        <dbReference type="Proteomes" id="UP000283530"/>
    </source>
</evidence>
<organism evidence="3 4">
    <name type="scientific">Cinnamomum micranthum f. kanehirae</name>
    <dbReference type="NCBI Taxonomy" id="337451"/>
    <lineage>
        <taxon>Eukaryota</taxon>
        <taxon>Viridiplantae</taxon>
        <taxon>Streptophyta</taxon>
        <taxon>Embryophyta</taxon>
        <taxon>Tracheophyta</taxon>
        <taxon>Spermatophyta</taxon>
        <taxon>Magnoliopsida</taxon>
        <taxon>Magnoliidae</taxon>
        <taxon>Laurales</taxon>
        <taxon>Lauraceae</taxon>
        <taxon>Cinnamomum</taxon>
    </lineage>
</organism>
<name>A0A443NKA4_9MAGN</name>
<feature type="domain" description="Glutaredoxin" evidence="2">
    <location>
        <begin position="99"/>
        <end position="165"/>
    </location>
</feature>
<dbReference type="Pfam" id="PF23733">
    <property type="entry name" value="GRXCR1-2_C"/>
    <property type="match status" value="1"/>
</dbReference>
<evidence type="ECO:0000259" key="2">
    <source>
        <dbReference type="Pfam" id="PF00462"/>
    </source>
</evidence>
<dbReference type="AlphaFoldDB" id="A0A443NKA4"/>
<feature type="compositionally biased region" description="Basic residues" evidence="1">
    <location>
        <begin position="46"/>
        <end position="55"/>
    </location>
</feature>
<sequence>MMWPLLGKFLRRTPSHSHSFSFTTFKDVQTLCKDEVQDDDDEKQQKQQHHHHQDKSKKNGETHLTKSSAIFHRVRIAATALRAWNSLLPRPHQQPNRIVVYFTSLRVVRKTFEDCRTVRSILQGFRVTVDERDLSMDAGFLDELKALLADKQLALPRVFIGGRYIGGADEIVYLHETGELKKIVQGFPMAKLGACSGCGGVRFVLCFDCSGSRKVYLQEEEEEGGFRMCFVCNENGLIRCPSCC</sequence>
<comment type="caution">
    <text evidence="3">The sequence shown here is derived from an EMBL/GenBank/DDBJ whole genome shotgun (WGS) entry which is preliminary data.</text>
</comment>
<dbReference type="STRING" id="337451.A0A443NKA4"/>
<accession>A0A443NKA4</accession>
<dbReference type="SUPFAM" id="SSF52833">
    <property type="entry name" value="Thioredoxin-like"/>
    <property type="match status" value="1"/>
</dbReference>
<gene>
    <name evidence="3" type="ORF">CKAN_00747200</name>
</gene>
<evidence type="ECO:0000313" key="3">
    <source>
        <dbReference type="EMBL" id="RWR78918.1"/>
    </source>
</evidence>
<dbReference type="PROSITE" id="PS51354">
    <property type="entry name" value="GLUTAREDOXIN_2"/>
    <property type="match status" value="1"/>
</dbReference>
<dbReference type="Proteomes" id="UP000283530">
    <property type="component" value="Unassembled WGS sequence"/>
</dbReference>
<evidence type="ECO:0000256" key="1">
    <source>
        <dbReference type="SAM" id="MobiDB-lite"/>
    </source>
</evidence>
<dbReference type="Gene3D" id="3.40.30.10">
    <property type="entry name" value="Glutaredoxin"/>
    <property type="match status" value="1"/>
</dbReference>
<dbReference type="EMBL" id="QPKB01000003">
    <property type="protein sequence ID" value="RWR78918.1"/>
    <property type="molecule type" value="Genomic_DNA"/>
</dbReference>
<dbReference type="InterPro" id="IPR036249">
    <property type="entry name" value="Thioredoxin-like_sf"/>
</dbReference>
<protein>
    <submittedName>
        <fullName evidence="3">Putative Glutaredoxin family protein</fullName>
    </submittedName>
</protein>
<dbReference type="CDD" id="cd03031">
    <property type="entry name" value="GRX_GRX_like"/>
    <property type="match status" value="1"/>
</dbReference>
<reference evidence="3 4" key="1">
    <citation type="journal article" date="2019" name="Nat. Plants">
        <title>Stout camphor tree genome fills gaps in understanding of flowering plant genome evolution.</title>
        <authorList>
            <person name="Chaw S.M."/>
            <person name="Liu Y.C."/>
            <person name="Wu Y.W."/>
            <person name="Wang H.Y."/>
            <person name="Lin C.I."/>
            <person name="Wu C.S."/>
            <person name="Ke H.M."/>
            <person name="Chang L.Y."/>
            <person name="Hsu C.Y."/>
            <person name="Yang H.T."/>
            <person name="Sudianto E."/>
            <person name="Hsu M.H."/>
            <person name="Wu K.P."/>
            <person name="Wang L.N."/>
            <person name="Leebens-Mack J.H."/>
            <person name="Tsai I.J."/>
        </authorList>
    </citation>
    <scope>NUCLEOTIDE SEQUENCE [LARGE SCALE GENOMIC DNA]</scope>
    <source>
        <strain evidence="4">cv. Chaw 1501</strain>
        <tissue evidence="3">Young leaves</tissue>
    </source>
</reference>
<dbReference type="Pfam" id="PF00462">
    <property type="entry name" value="Glutaredoxin"/>
    <property type="match status" value="1"/>
</dbReference>
<dbReference type="PANTHER" id="PTHR45669:SF26">
    <property type="entry name" value="GLUTAREDOXIN DOMAIN-CONTAINING PROTEIN"/>
    <property type="match status" value="1"/>
</dbReference>
<dbReference type="OrthoDB" id="423313at2759"/>
<dbReference type="InterPro" id="IPR002109">
    <property type="entry name" value="Glutaredoxin"/>
</dbReference>
<dbReference type="PANTHER" id="PTHR45669">
    <property type="entry name" value="GLUTAREDOXIN DOMAIN-CONTAINING CYSTEINE-RICH PROTEIN CG12206-RELATED"/>
    <property type="match status" value="1"/>
</dbReference>
<keyword evidence="4" id="KW-1185">Reference proteome</keyword>